<dbReference type="InterPro" id="IPR001107">
    <property type="entry name" value="Band_7"/>
</dbReference>
<dbReference type="EMBL" id="JAAGLI010000433">
    <property type="protein sequence ID" value="NEA24274.1"/>
    <property type="molecule type" value="Genomic_DNA"/>
</dbReference>
<protein>
    <recommendedName>
        <fullName evidence="1">Band 7 domain-containing protein</fullName>
    </recommendedName>
</protein>
<sequence length="359" mass="40228">MNDRPVPLILSQHELSFNERGPRAEPGRALVYATRDGRAEVRSRRVLPGASGIAFHRVYVVDVADQEGTLKDELPSREVPFQFQVELQVGWRVTDPVRVVDRRIADGTSIVRSRLLDRLRPIGARFSLEDSVRAESQINETFARGVSLKNEGITVHYLSARVYLDQPTIEYLEERRRKRRDHELESMDQAHEEELRARRGAAIQAAVHGEADLLLRHLADNPGDGMTVVRHLAERREMAAQAKRELFDKMLAEGFIQEADVDPLREVLLRADPGFSGGVDPLSAAQDQVMGIPVQRPAAAVPPPFSPPVAPQEPPGDVYYDVRAEPVDATEAEPPYLTRVNGVVTWTKPHPHRGGSQRR</sequence>
<organism evidence="2 3">
    <name type="scientific">Actinomadura bangladeshensis</name>
    <dbReference type="NCBI Taxonomy" id="453573"/>
    <lineage>
        <taxon>Bacteria</taxon>
        <taxon>Bacillati</taxon>
        <taxon>Actinomycetota</taxon>
        <taxon>Actinomycetes</taxon>
        <taxon>Streptosporangiales</taxon>
        <taxon>Thermomonosporaceae</taxon>
        <taxon>Actinomadura</taxon>
    </lineage>
</organism>
<feature type="domain" description="Band 7" evidence="1">
    <location>
        <begin position="24"/>
        <end position="190"/>
    </location>
</feature>
<evidence type="ECO:0000313" key="3">
    <source>
        <dbReference type="Proteomes" id="UP000475532"/>
    </source>
</evidence>
<evidence type="ECO:0000313" key="2">
    <source>
        <dbReference type="EMBL" id="NEA24274.1"/>
    </source>
</evidence>
<dbReference type="AlphaFoldDB" id="A0A6L9QJK7"/>
<dbReference type="Proteomes" id="UP000475532">
    <property type="component" value="Unassembled WGS sequence"/>
</dbReference>
<dbReference type="Pfam" id="PF01145">
    <property type="entry name" value="Band_7"/>
    <property type="match status" value="1"/>
</dbReference>
<evidence type="ECO:0000259" key="1">
    <source>
        <dbReference type="Pfam" id="PF01145"/>
    </source>
</evidence>
<dbReference type="RefSeq" id="WP_163057279.1">
    <property type="nucleotide sequence ID" value="NZ_JAAGLI010000433.1"/>
</dbReference>
<accession>A0A6L9QJK7</accession>
<name>A0A6L9QJK7_9ACTN</name>
<gene>
    <name evidence="2" type="ORF">G3I70_17505</name>
</gene>
<proteinExistence type="predicted"/>
<comment type="caution">
    <text evidence="2">The sequence shown here is derived from an EMBL/GenBank/DDBJ whole genome shotgun (WGS) entry which is preliminary data.</text>
</comment>
<reference evidence="2 3" key="1">
    <citation type="submission" date="2020-01" db="EMBL/GenBank/DDBJ databases">
        <title>Insect and environment-associated Actinomycetes.</title>
        <authorList>
            <person name="Currrie C."/>
            <person name="Chevrette M."/>
            <person name="Carlson C."/>
            <person name="Stubbendieck R."/>
            <person name="Wendt-Pienkowski E."/>
        </authorList>
    </citation>
    <scope>NUCLEOTIDE SEQUENCE [LARGE SCALE GENOMIC DNA]</scope>
    <source>
        <strain evidence="2 3">SID10258</strain>
    </source>
</reference>